<dbReference type="OrthoDB" id="3723950at2"/>
<dbReference type="STRING" id="58114.SAMN05216270_115121"/>
<keyword evidence="3" id="KW-1185">Reference proteome</keyword>
<sequence length="406" mass="43448">MVNEAQPTVQLKIVDGDGLFYTWRWEHELGAIQNIMVEAGRVKPALDALALSLPTPLYGETVDQALERSLAGAFTDREQEIGLSTALAASLIPYRLATELNEFLAQGLRPHVRIQASHATSQVPWEALHVDEGERFVSNSDVSVLPPATVRNAPERSVSKWDPGSNVVAVLDPSVPGATAALGSVLGPVESDSELAALVERLGERLVPKPTDSAFRRGDLNRDAIEPLLADAGRFLYVGHVTIADHGLDARLHLSCGPDTTGRAALARGHRPLTAGDIVLGHRPGATAGWRMPNRVALIACESGGEVRFAEPVGLVAAALHAGAQYVTATRWTLPTNAGIRRYATGAKPDTTVLPEAVVAVNDAHESPDPVAALNDWQRQKAERWEAEGRLEDSPIIWSAFATAYG</sequence>
<accession>A0A1G7B5F9</accession>
<proteinExistence type="predicted"/>
<feature type="domain" description="CHAT" evidence="1">
    <location>
        <begin position="86"/>
        <end position="403"/>
    </location>
</feature>
<protein>
    <submittedName>
        <fullName evidence="2">CHAT domain-containing protein</fullName>
    </submittedName>
</protein>
<organism evidence="2 3">
    <name type="scientific">Glycomyces harbinensis</name>
    <dbReference type="NCBI Taxonomy" id="58114"/>
    <lineage>
        <taxon>Bacteria</taxon>
        <taxon>Bacillati</taxon>
        <taxon>Actinomycetota</taxon>
        <taxon>Actinomycetes</taxon>
        <taxon>Glycomycetales</taxon>
        <taxon>Glycomycetaceae</taxon>
        <taxon>Glycomyces</taxon>
    </lineage>
</organism>
<reference evidence="3" key="1">
    <citation type="submission" date="2016-10" db="EMBL/GenBank/DDBJ databases">
        <authorList>
            <person name="Varghese N."/>
            <person name="Submissions S."/>
        </authorList>
    </citation>
    <scope>NUCLEOTIDE SEQUENCE [LARGE SCALE GENOMIC DNA]</scope>
    <source>
        <strain evidence="3">CGMCC 4.3516</strain>
    </source>
</reference>
<dbReference type="EMBL" id="FNAD01000015">
    <property type="protein sequence ID" value="SDE21475.1"/>
    <property type="molecule type" value="Genomic_DNA"/>
</dbReference>
<dbReference type="Pfam" id="PF12770">
    <property type="entry name" value="CHAT"/>
    <property type="match status" value="1"/>
</dbReference>
<gene>
    <name evidence="2" type="ORF">SAMN05216270_115121</name>
</gene>
<dbReference type="RefSeq" id="WP_091039534.1">
    <property type="nucleotide sequence ID" value="NZ_FNAD01000015.1"/>
</dbReference>
<evidence type="ECO:0000313" key="2">
    <source>
        <dbReference type="EMBL" id="SDE21475.1"/>
    </source>
</evidence>
<name>A0A1G7B5F9_9ACTN</name>
<evidence type="ECO:0000259" key="1">
    <source>
        <dbReference type="Pfam" id="PF12770"/>
    </source>
</evidence>
<dbReference type="InterPro" id="IPR024983">
    <property type="entry name" value="CHAT_dom"/>
</dbReference>
<dbReference type="Proteomes" id="UP000198949">
    <property type="component" value="Unassembled WGS sequence"/>
</dbReference>
<evidence type="ECO:0000313" key="3">
    <source>
        <dbReference type="Proteomes" id="UP000198949"/>
    </source>
</evidence>
<dbReference type="AlphaFoldDB" id="A0A1G7B5F9"/>